<evidence type="ECO:0008006" key="12">
    <source>
        <dbReference type="Google" id="ProtNLM"/>
    </source>
</evidence>
<evidence type="ECO:0000259" key="8">
    <source>
        <dbReference type="PROSITE" id="PS50893"/>
    </source>
</evidence>
<dbReference type="AlphaFoldDB" id="A0A829HHZ6"/>
<dbReference type="GO" id="GO:0140359">
    <property type="term" value="F:ABC-type transporter activity"/>
    <property type="evidence" value="ECO:0007669"/>
    <property type="project" value="InterPro"/>
</dbReference>
<evidence type="ECO:0000313" key="10">
    <source>
        <dbReference type="EMBL" id="EPF88078.1"/>
    </source>
</evidence>
<dbReference type="Gene3D" id="1.20.1560.10">
    <property type="entry name" value="ABC transporter type 1, transmembrane domain"/>
    <property type="match status" value="1"/>
</dbReference>
<evidence type="ECO:0000256" key="5">
    <source>
        <dbReference type="ARBA" id="ARBA00022989"/>
    </source>
</evidence>
<keyword evidence="6 7" id="KW-0472">Membrane</keyword>
<name>A0A829HHZ6_9GAMM</name>
<keyword evidence="11" id="KW-1185">Reference proteome</keyword>
<sequence length="552" mass="62902">MSINSKFISTMLMYIFNKLLKNSKKEFLIIFLVMIVSSSIVVYIPYLFSNIIDGLSVDTLKVSSLYIFVAYAILLGLSLFFQNSINYLAAIIAEKVKFFASISFFKKIVYKNSNFFINHNAAEIQSTQIKGSDAVNTITQLFVMIFFPCILQLFFSLYLIGKNIDPIMVLVVFLYGIFFIGFTFFSNIWIRKYLSNAVEQGQLNANLAGNAILNIENLKYFNSSNWMYNKFKFGAGEVLDNWRKYCIKRISYSLVYGVALTIQFIIFFLIILPKFELGLITIGNIVLFNALLLQLNKPFEMVGLSIESLIRSFSELKPFAVMWSNDKNDRLFFELKKEVDFTNNVIEFKNVSYKYDNGRGINNLSFKTESNKLNFIVGPSGIGKSTILKILLKNIELFSGKVLVGGIDIVEVDEFNLYSSVSVVPQDILLLNDTLKSNIVLGRDYNDGIFYRVIKLASIEHLIFNMPDGIETKLGERGLSLSGGERQRIALARALYGEPKFLLLDEASSSLDFNTEKEIIENLRTYCKDITILAITHRLSIIREDDHIIKLG</sequence>
<keyword evidence="5 7" id="KW-1133">Transmembrane helix</keyword>
<evidence type="ECO:0000259" key="9">
    <source>
        <dbReference type="PROSITE" id="PS50929"/>
    </source>
</evidence>
<dbReference type="InterPro" id="IPR003593">
    <property type="entry name" value="AAA+_ATPase"/>
</dbReference>
<evidence type="ECO:0000256" key="7">
    <source>
        <dbReference type="SAM" id="Phobius"/>
    </source>
</evidence>
<dbReference type="SUPFAM" id="SSF52540">
    <property type="entry name" value="P-loop containing nucleoside triphosphate hydrolases"/>
    <property type="match status" value="1"/>
</dbReference>
<keyword evidence="3" id="KW-0547">Nucleotide-binding</keyword>
<dbReference type="SMART" id="SM00382">
    <property type="entry name" value="AAA"/>
    <property type="match status" value="1"/>
</dbReference>
<feature type="domain" description="ABC transmembrane type-1" evidence="9">
    <location>
        <begin position="28"/>
        <end position="311"/>
    </location>
</feature>
<dbReference type="PROSITE" id="PS50893">
    <property type="entry name" value="ABC_TRANSPORTER_2"/>
    <property type="match status" value="1"/>
</dbReference>
<evidence type="ECO:0000256" key="2">
    <source>
        <dbReference type="ARBA" id="ARBA00022692"/>
    </source>
</evidence>
<dbReference type="PANTHER" id="PTHR24221:SF503">
    <property type="entry name" value="MITOCHONDRIAL POTASSIUM CHANNEL ATP-BINDING SUBUNIT"/>
    <property type="match status" value="1"/>
</dbReference>
<feature type="domain" description="ABC transporter" evidence="8">
    <location>
        <begin position="346"/>
        <end position="552"/>
    </location>
</feature>
<dbReference type="InterPro" id="IPR003439">
    <property type="entry name" value="ABC_transporter-like_ATP-bd"/>
</dbReference>
<dbReference type="RefSeq" id="WP_016540161.1">
    <property type="nucleotide sequence ID" value="NZ_ASQH01000001.1"/>
</dbReference>
<feature type="transmembrane region" description="Helical" evidence="7">
    <location>
        <begin position="27"/>
        <end position="48"/>
    </location>
</feature>
<dbReference type="SUPFAM" id="SSF90123">
    <property type="entry name" value="ABC transporter transmembrane region"/>
    <property type="match status" value="1"/>
</dbReference>
<dbReference type="Pfam" id="PF00664">
    <property type="entry name" value="ABC_membrane"/>
    <property type="match status" value="1"/>
</dbReference>
<comment type="subcellular location">
    <subcellularLocation>
        <location evidence="1">Cell membrane</location>
        <topology evidence="1">Multi-pass membrane protein</topology>
    </subcellularLocation>
</comment>
<keyword evidence="4" id="KW-0067">ATP-binding</keyword>
<dbReference type="PROSITE" id="PS00211">
    <property type="entry name" value="ABC_TRANSPORTER_1"/>
    <property type="match status" value="1"/>
</dbReference>
<evidence type="ECO:0000256" key="6">
    <source>
        <dbReference type="ARBA" id="ARBA00023136"/>
    </source>
</evidence>
<dbReference type="InterPro" id="IPR017871">
    <property type="entry name" value="ABC_transporter-like_CS"/>
</dbReference>
<keyword evidence="2 7" id="KW-0812">Transmembrane</keyword>
<dbReference type="InterPro" id="IPR027417">
    <property type="entry name" value="P-loop_NTPase"/>
</dbReference>
<feature type="transmembrane region" description="Helical" evidence="7">
    <location>
        <begin position="167"/>
        <end position="190"/>
    </location>
</feature>
<dbReference type="InterPro" id="IPR011527">
    <property type="entry name" value="ABC1_TM_dom"/>
</dbReference>
<dbReference type="Gene3D" id="3.40.50.300">
    <property type="entry name" value="P-loop containing nucleotide triphosphate hydrolases"/>
    <property type="match status" value="1"/>
</dbReference>
<accession>A0A829HHZ6</accession>
<dbReference type="InterPro" id="IPR036640">
    <property type="entry name" value="ABC1_TM_sf"/>
</dbReference>
<dbReference type="GO" id="GO:0005886">
    <property type="term" value="C:plasma membrane"/>
    <property type="evidence" value="ECO:0007669"/>
    <property type="project" value="UniProtKB-SubCell"/>
</dbReference>
<evidence type="ECO:0000256" key="4">
    <source>
        <dbReference type="ARBA" id="ARBA00022840"/>
    </source>
</evidence>
<feature type="transmembrane region" description="Helical" evidence="7">
    <location>
        <begin position="60"/>
        <end position="81"/>
    </location>
</feature>
<feature type="transmembrane region" description="Helical" evidence="7">
    <location>
        <begin position="141"/>
        <end position="161"/>
    </location>
</feature>
<evidence type="ECO:0000256" key="3">
    <source>
        <dbReference type="ARBA" id="ARBA00022741"/>
    </source>
</evidence>
<dbReference type="GO" id="GO:0005524">
    <property type="term" value="F:ATP binding"/>
    <property type="evidence" value="ECO:0007669"/>
    <property type="project" value="UniProtKB-KW"/>
</dbReference>
<evidence type="ECO:0000313" key="11">
    <source>
        <dbReference type="Proteomes" id="UP000014523"/>
    </source>
</evidence>
<evidence type="ECO:0000256" key="1">
    <source>
        <dbReference type="ARBA" id="ARBA00004651"/>
    </source>
</evidence>
<dbReference type="PANTHER" id="PTHR24221">
    <property type="entry name" value="ATP-BINDING CASSETTE SUB-FAMILY B"/>
    <property type="match status" value="1"/>
</dbReference>
<dbReference type="EMBL" id="ATGG01000011">
    <property type="protein sequence ID" value="EPF88078.1"/>
    <property type="molecule type" value="Genomic_DNA"/>
</dbReference>
<reference evidence="10 11" key="1">
    <citation type="submission" date="2013-06" db="EMBL/GenBank/DDBJ databases">
        <title>The Genome Sequence of Acinetobacter gyllenbergii CIP 110306.</title>
        <authorList>
            <consortium name="The Broad Institute Genome Sequencing Platform"/>
            <consortium name="The Broad Institute Genome Sequencing Center for Infectious Disease"/>
            <person name="Cerqueira G."/>
            <person name="Feldgarden M."/>
            <person name="Courvalin P."/>
            <person name="Perichon B."/>
            <person name="Grillot-Courvalin C."/>
            <person name="Clermont D."/>
            <person name="Rocha E."/>
            <person name="Yoon E.-J."/>
            <person name="Nemec A."/>
            <person name="Young S.K."/>
            <person name="Zeng Q."/>
            <person name="Gargeya S."/>
            <person name="Fitzgerald M."/>
            <person name="Abouelleil A."/>
            <person name="Alvarado L."/>
            <person name="Berlin A.M."/>
            <person name="Chapman S.B."/>
            <person name="Dewar J."/>
            <person name="Goldberg J."/>
            <person name="Griggs A."/>
            <person name="Gujja S."/>
            <person name="Hansen M."/>
            <person name="Howarth C."/>
            <person name="Imamovic A."/>
            <person name="Larimer J."/>
            <person name="McCowan C."/>
            <person name="Murphy C."/>
            <person name="Pearson M."/>
            <person name="Priest M."/>
            <person name="Roberts A."/>
            <person name="Saif S."/>
            <person name="Shea T."/>
            <person name="Sykes S."/>
            <person name="Wortman J."/>
            <person name="Nusbaum C."/>
            <person name="Birren B."/>
        </authorList>
    </citation>
    <scope>NUCLEOTIDE SEQUENCE [LARGE SCALE GENOMIC DNA]</scope>
    <source>
        <strain evidence="10 11">CIP 110306</strain>
    </source>
</reference>
<protein>
    <recommendedName>
        <fullName evidence="12">ABC transporter ATP-binding protein</fullName>
    </recommendedName>
</protein>
<dbReference type="PROSITE" id="PS50929">
    <property type="entry name" value="ABC_TM1F"/>
    <property type="match status" value="1"/>
</dbReference>
<dbReference type="Proteomes" id="UP000014523">
    <property type="component" value="Unassembled WGS sequence"/>
</dbReference>
<feature type="transmembrane region" description="Helical" evidence="7">
    <location>
        <begin position="250"/>
        <end position="271"/>
    </location>
</feature>
<dbReference type="GO" id="GO:0016887">
    <property type="term" value="F:ATP hydrolysis activity"/>
    <property type="evidence" value="ECO:0007669"/>
    <property type="project" value="InterPro"/>
</dbReference>
<organism evidence="10 11">
    <name type="scientific">Acinetobacter gyllenbergii CIP 110306 = MTCC 11365</name>
    <dbReference type="NCBI Taxonomy" id="1217657"/>
    <lineage>
        <taxon>Bacteria</taxon>
        <taxon>Pseudomonadati</taxon>
        <taxon>Pseudomonadota</taxon>
        <taxon>Gammaproteobacteria</taxon>
        <taxon>Moraxellales</taxon>
        <taxon>Moraxellaceae</taxon>
        <taxon>Acinetobacter</taxon>
    </lineage>
</organism>
<proteinExistence type="predicted"/>
<dbReference type="Pfam" id="PF00005">
    <property type="entry name" value="ABC_tran"/>
    <property type="match status" value="1"/>
</dbReference>
<dbReference type="InterPro" id="IPR039421">
    <property type="entry name" value="Type_1_exporter"/>
</dbReference>
<comment type="caution">
    <text evidence="10">The sequence shown here is derived from an EMBL/GenBank/DDBJ whole genome shotgun (WGS) entry which is preliminary data.</text>
</comment>
<gene>
    <name evidence="10" type="ORF">F957_01365</name>
</gene>